<proteinExistence type="predicted"/>
<dbReference type="PANTHER" id="PTHR37809">
    <property type="entry name" value="RIBOSOMAL PROTEIN S12 METHYLTHIOTRANSFERASE ACCESSORY FACTOR YCAO"/>
    <property type="match status" value="1"/>
</dbReference>
<feature type="domain" description="YcaO" evidence="1">
    <location>
        <begin position="67"/>
        <end position="382"/>
    </location>
</feature>
<reference evidence="3" key="1">
    <citation type="journal article" date="2019" name="Int. J. Syst. Evol. Microbiol.">
        <title>The Global Catalogue of Microorganisms (GCM) 10K type strain sequencing project: providing services to taxonomists for standard genome sequencing and annotation.</title>
        <authorList>
            <consortium name="The Broad Institute Genomics Platform"/>
            <consortium name="The Broad Institute Genome Sequencing Center for Infectious Disease"/>
            <person name="Wu L."/>
            <person name="Ma J."/>
        </authorList>
    </citation>
    <scope>NUCLEOTIDE SEQUENCE [LARGE SCALE GENOMIC DNA]</scope>
    <source>
        <strain evidence="3">CGMCC 4.7682</strain>
    </source>
</reference>
<keyword evidence="3" id="KW-1185">Reference proteome</keyword>
<dbReference type="PANTHER" id="PTHR37809:SF1">
    <property type="entry name" value="RIBOSOMAL PROTEIN S12 METHYLTHIOTRANSFERASE ACCESSORY FACTOR YCAO"/>
    <property type="match status" value="1"/>
</dbReference>
<evidence type="ECO:0000259" key="1">
    <source>
        <dbReference type="PROSITE" id="PS51664"/>
    </source>
</evidence>
<accession>A0ABV7QF91</accession>
<organism evidence="2 3">
    <name type="scientific">Amycolatopsis halotolerans</name>
    <dbReference type="NCBI Taxonomy" id="330083"/>
    <lineage>
        <taxon>Bacteria</taxon>
        <taxon>Bacillati</taxon>
        <taxon>Actinomycetota</taxon>
        <taxon>Actinomycetes</taxon>
        <taxon>Pseudonocardiales</taxon>
        <taxon>Pseudonocardiaceae</taxon>
        <taxon>Amycolatopsis</taxon>
    </lineage>
</organism>
<dbReference type="EMBL" id="JBHRWI010000014">
    <property type="protein sequence ID" value="MFC3510542.1"/>
    <property type="molecule type" value="Genomic_DNA"/>
</dbReference>
<dbReference type="Pfam" id="PF02624">
    <property type="entry name" value="YcaO"/>
    <property type="match status" value="1"/>
</dbReference>
<evidence type="ECO:0000313" key="3">
    <source>
        <dbReference type="Proteomes" id="UP001595764"/>
    </source>
</evidence>
<dbReference type="PROSITE" id="PS51664">
    <property type="entry name" value="YCAO"/>
    <property type="match status" value="1"/>
</dbReference>
<evidence type="ECO:0000313" key="2">
    <source>
        <dbReference type="EMBL" id="MFC3510542.1"/>
    </source>
</evidence>
<dbReference type="RefSeq" id="WP_377868453.1">
    <property type="nucleotide sequence ID" value="NZ_JBHMAY010000006.1"/>
</dbReference>
<protein>
    <submittedName>
        <fullName evidence="2">YcaO-like family protein</fullName>
    </submittedName>
</protein>
<sequence>MVNTDSLVTLQGTVRAASPQQTWESIADRLLEFGISRVSRLTGLDNINIPVWAATRPASLTLSVSQGKGADDLLAKLSAVMEAIELWHVEQPLPVIAVGTAADVEPGYPISGLPMSVQYPERIASRITFEWTAGTTVVHGSGTLIPVDLIRRPIQRHEWSPALLRATTTGLACGNTRNEALLHALFEVVERDALYRDSMVDGALRTPVDPESVDDAYGQDIIGKFTAADMQIELALVRNPYDLPVCLAYLFSEDFPVAFAGSGCHSDPAIALTRAMTEAAQSRLTAIAGTRDDLPSDFGSFNAPAFFSGSQSGRAPWRTATCDYEAIRTGFGDQVADIASRLMRFTGHEPLALDLSSSPGPIVAVQVVCPGTASRITRTMRR</sequence>
<comment type="caution">
    <text evidence="2">The sequence shown here is derived from an EMBL/GenBank/DDBJ whole genome shotgun (WGS) entry which is preliminary data.</text>
</comment>
<dbReference type="NCBIfam" id="TIGR00702">
    <property type="entry name" value="YcaO-type kinase domain"/>
    <property type="match status" value="1"/>
</dbReference>
<gene>
    <name evidence="2" type="ORF">ACFORO_10245</name>
</gene>
<dbReference type="Proteomes" id="UP001595764">
    <property type="component" value="Unassembled WGS sequence"/>
</dbReference>
<dbReference type="InterPro" id="IPR003776">
    <property type="entry name" value="YcaO-like_dom"/>
</dbReference>
<dbReference type="Gene3D" id="3.30.160.660">
    <property type="match status" value="1"/>
</dbReference>
<name>A0ABV7QF91_9PSEU</name>